<comment type="caution">
    <text evidence="1">The sequence shown here is derived from an EMBL/GenBank/DDBJ whole genome shotgun (WGS) entry which is preliminary data.</text>
</comment>
<organism evidence="1 2">
    <name type="scientific">Colletotrichum chrysophilum</name>
    <dbReference type="NCBI Taxonomy" id="1836956"/>
    <lineage>
        <taxon>Eukaryota</taxon>
        <taxon>Fungi</taxon>
        <taxon>Dikarya</taxon>
        <taxon>Ascomycota</taxon>
        <taxon>Pezizomycotina</taxon>
        <taxon>Sordariomycetes</taxon>
        <taxon>Hypocreomycetidae</taxon>
        <taxon>Glomerellales</taxon>
        <taxon>Glomerellaceae</taxon>
        <taxon>Colletotrichum</taxon>
        <taxon>Colletotrichum gloeosporioides species complex</taxon>
    </lineage>
</organism>
<accession>A0AAD9E6E8</accession>
<protein>
    <submittedName>
        <fullName evidence="1">Uncharacterized protein</fullName>
    </submittedName>
</protein>
<evidence type="ECO:0000313" key="2">
    <source>
        <dbReference type="Proteomes" id="UP001243330"/>
    </source>
</evidence>
<dbReference type="AlphaFoldDB" id="A0AAD9E6E8"/>
<name>A0AAD9E6E8_9PEZI</name>
<reference evidence="1" key="1">
    <citation type="submission" date="2023-01" db="EMBL/GenBank/DDBJ databases">
        <title>Colletotrichum chrysophilum M932 genome sequence.</title>
        <authorList>
            <person name="Baroncelli R."/>
        </authorList>
    </citation>
    <scope>NUCLEOTIDE SEQUENCE</scope>
    <source>
        <strain evidence="1">M932</strain>
    </source>
</reference>
<proteinExistence type="predicted"/>
<evidence type="ECO:0000313" key="1">
    <source>
        <dbReference type="EMBL" id="KAK1839399.1"/>
    </source>
</evidence>
<keyword evidence="2" id="KW-1185">Reference proteome</keyword>
<gene>
    <name evidence="1" type="ORF">CCHR01_17973</name>
</gene>
<dbReference type="EMBL" id="JAQOWY010000678">
    <property type="protein sequence ID" value="KAK1839399.1"/>
    <property type="molecule type" value="Genomic_DNA"/>
</dbReference>
<sequence length="302" mass="34537">MACRRSARLFHREGLHLNNTPGKTSPKCLPLEVVLLIAQTMVDDAEISAQPLTWNATYDSPNDTGPKLNLNLRQRRLASLRFKMIRDVSQINQLLRKTVLKVFIPDFEVFHRGKPIALAVVLPGVDTFDSCHVVINHRTGPGVAPFVAQLAYLRPAFHNIHLRMQPQAFVYALAGVRDIRYRNPMAAILALKEIILDEDCRGPKLQRRNRTSNALNHHIPSSAKRLQAMEQSLGTRFHALWQPYSHRCRDVGWKTENWALRGDRTVNRLGVNCDSCIWYLLTEEWGLFYQDKFISKVLAQLA</sequence>
<dbReference type="Proteomes" id="UP001243330">
    <property type="component" value="Unassembled WGS sequence"/>
</dbReference>